<protein>
    <submittedName>
        <fullName evidence="1">Uncharacterized protein</fullName>
    </submittedName>
</protein>
<dbReference type="Proteomes" id="UP000789803">
    <property type="component" value="Unassembled WGS sequence"/>
</dbReference>
<sequence length="332" mass="38300">MGFCIRKLFSNLFLSVIIEGSECLFYGRVFKNGKVVKTLQAKFTEIDPNNIDEKVIAYIKRQEDAYYGVYIALLYTDDFQGALPTLNKEDFKRYNIRTDDVVTLSINYASIYADISAVNLARNTFGQNSIDLLYSPIALMFYEIRRQGVSEKTTMYIYSYGSTSALSIFKDKKMKFATFFKIKNDTDDDDTPKIFKKENITDIDNLIIEDENKMSSMDDFTSLDDLIMEKPKEFEDLGYDLNMPNSSDVATSVTIFGRDMSMFRYINSALKEFYTNPIYDGDFIEQVIVFDSTKTSATFLHYVETELFVETSVHTVDALKDMNELMTQEIEL</sequence>
<keyword evidence="2" id="KW-1185">Reference proteome</keyword>
<comment type="caution">
    <text evidence="1">The sequence shown here is derived from an EMBL/GenBank/DDBJ whole genome shotgun (WGS) entry which is preliminary data.</text>
</comment>
<organism evidence="1 2">
    <name type="scientific">Campylobacter majalis</name>
    <dbReference type="NCBI Taxonomy" id="2790656"/>
    <lineage>
        <taxon>Bacteria</taxon>
        <taxon>Pseudomonadati</taxon>
        <taxon>Campylobacterota</taxon>
        <taxon>Epsilonproteobacteria</taxon>
        <taxon>Campylobacterales</taxon>
        <taxon>Campylobacteraceae</taxon>
        <taxon>Campylobacter</taxon>
    </lineage>
</organism>
<dbReference type="RefSeq" id="WP_229932160.1">
    <property type="nucleotide sequence ID" value="NZ_CAJHOF010000002.1"/>
</dbReference>
<evidence type="ECO:0000313" key="1">
    <source>
        <dbReference type="EMBL" id="CAD7287465.1"/>
    </source>
</evidence>
<reference evidence="1 2" key="1">
    <citation type="submission" date="2020-11" db="EMBL/GenBank/DDBJ databases">
        <authorList>
            <person name="Peeters C."/>
        </authorList>
    </citation>
    <scope>NUCLEOTIDE SEQUENCE [LARGE SCALE GENOMIC DNA]</scope>
    <source>
        <strain evidence="1 2">LMG 7974</strain>
    </source>
</reference>
<name>A0ABM8Q3S3_9BACT</name>
<accession>A0ABM8Q3S3</accession>
<proteinExistence type="predicted"/>
<gene>
    <name evidence="1" type="ORF">LMG7974_00344</name>
</gene>
<evidence type="ECO:0000313" key="2">
    <source>
        <dbReference type="Proteomes" id="UP000789803"/>
    </source>
</evidence>
<dbReference type="EMBL" id="CAJHOF010000002">
    <property type="protein sequence ID" value="CAD7287465.1"/>
    <property type="molecule type" value="Genomic_DNA"/>
</dbReference>